<evidence type="ECO:0000313" key="2">
    <source>
        <dbReference type="EMBL" id="CPR14964.1"/>
    </source>
</evidence>
<feature type="chain" id="PRO_5002306074" description="Lipoprotein" evidence="1">
    <location>
        <begin position="24"/>
        <end position="147"/>
    </location>
</feature>
<name>A0A0D6JAG5_9HYPH</name>
<dbReference type="OrthoDB" id="7932097at2"/>
<reference evidence="3" key="1">
    <citation type="submission" date="2015-02" db="EMBL/GenBank/DDBJ databases">
        <authorList>
            <person name="Chooi Y.-H."/>
        </authorList>
    </citation>
    <scope>NUCLEOTIDE SEQUENCE [LARGE SCALE GENOMIC DNA]</scope>
    <source>
        <strain evidence="3">strain Y</strain>
    </source>
</reference>
<protein>
    <recommendedName>
        <fullName evidence="4">Lipoprotein</fullName>
    </recommendedName>
</protein>
<dbReference type="EMBL" id="LN829119">
    <property type="protein sequence ID" value="CPR14964.1"/>
    <property type="molecule type" value="Genomic_DNA"/>
</dbReference>
<keyword evidence="1" id="KW-0732">Signal</keyword>
<sequence length="147" mass="15713">MRSVGRIRALLTALSVFAAAALAGCSPGDVQFEGKIFDAMGMNAPTTRTTPKMESRSPLVVPPDLARLPDPNAPAQTPEDISLAAINDPDRAKVVDQEMLKKQQEEYCAKHYDTAVAMGRADADSVSGPLGPCRKSVLSAMKEWNAQ</sequence>
<organism evidence="2 3">
    <name type="scientific">Candidatus Filomicrobium marinum</name>
    <dbReference type="NCBI Taxonomy" id="1608628"/>
    <lineage>
        <taxon>Bacteria</taxon>
        <taxon>Pseudomonadati</taxon>
        <taxon>Pseudomonadota</taxon>
        <taxon>Alphaproteobacteria</taxon>
        <taxon>Hyphomicrobiales</taxon>
        <taxon>Hyphomicrobiaceae</taxon>
        <taxon>Filomicrobium</taxon>
    </lineage>
</organism>
<dbReference type="KEGG" id="fil:BN1229_v1_0142"/>
<dbReference type="PROSITE" id="PS51257">
    <property type="entry name" value="PROKAR_LIPOPROTEIN"/>
    <property type="match status" value="1"/>
</dbReference>
<dbReference type="KEGG" id="fiy:BN1229_v1_0146"/>
<proteinExistence type="predicted"/>
<gene>
    <name evidence="2" type="ORF">YBN1229_v1_0146</name>
</gene>
<keyword evidence="3" id="KW-1185">Reference proteome</keyword>
<dbReference type="RefSeq" id="WP_046475455.1">
    <property type="nucleotide sequence ID" value="NZ_LN829118.1"/>
</dbReference>
<feature type="signal peptide" evidence="1">
    <location>
        <begin position="1"/>
        <end position="23"/>
    </location>
</feature>
<evidence type="ECO:0000256" key="1">
    <source>
        <dbReference type="SAM" id="SignalP"/>
    </source>
</evidence>
<evidence type="ECO:0000313" key="3">
    <source>
        <dbReference type="Proteomes" id="UP000033187"/>
    </source>
</evidence>
<dbReference type="Proteomes" id="UP000033187">
    <property type="component" value="Chromosome 1"/>
</dbReference>
<evidence type="ECO:0008006" key="4">
    <source>
        <dbReference type="Google" id="ProtNLM"/>
    </source>
</evidence>
<dbReference type="AlphaFoldDB" id="A0A0D6JAG5"/>
<accession>A0A0D6JAG5</accession>